<evidence type="ECO:0000313" key="3">
    <source>
        <dbReference type="Proteomes" id="UP000603227"/>
    </source>
</evidence>
<proteinExistence type="predicted"/>
<protein>
    <submittedName>
        <fullName evidence="2">Uncharacterized protein</fullName>
    </submittedName>
</protein>
<comment type="caution">
    <text evidence="2">The sequence shown here is derived from an EMBL/GenBank/DDBJ whole genome shotgun (WGS) entry which is preliminary data.</text>
</comment>
<dbReference type="EMBL" id="BNAT01000011">
    <property type="protein sequence ID" value="GHH88883.1"/>
    <property type="molecule type" value="Genomic_DNA"/>
</dbReference>
<evidence type="ECO:0000313" key="2">
    <source>
        <dbReference type="EMBL" id="GHH88883.1"/>
    </source>
</evidence>
<evidence type="ECO:0000256" key="1">
    <source>
        <dbReference type="SAM" id="MobiDB-lite"/>
    </source>
</evidence>
<reference evidence="2" key="2">
    <citation type="submission" date="2020-09" db="EMBL/GenBank/DDBJ databases">
        <authorList>
            <person name="Sun Q."/>
            <person name="Zhou Y."/>
        </authorList>
    </citation>
    <scope>NUCLEOTIDE SEQUENCE</scope>
    <source>
        <strain evidence="2">CGMCC 4.7403</strain>
    </source>
</reference>
<dbReference type="Proteomes" id="UP000603227">
    <property type="component" value="Unassembled WGS sequence"/>
</dbReference>
<name>A0A919GQE3_9ACTN</name>
<accession>A0A919GQE3</accession>
<gene>
    <name evidence="2" type="ORF">GCM10017771_36100</name>
</gene>
<reference evidence="2" key="1">
    <citation type="journal article" date="2014" name="Int. J. Syst. Evol. Microbiol.">
        <title>Complete genome sequence of Corynebacterium casei LMG S-19264T (=DSM 44701T), isolated from a smear-ripened cheese.</title>
        <authorList>
            <consortium name="US DOE Joint Genome Institute (JGI-PGF)"/>
            <person name="Walter F."/>
            <person name="Albersmeier A."/>
            <person name="Kalinowski J."/>
            <person name="Ruckert C."/>
        </authorList>
    </citation>
    <scope>NUCLEOTIDE SEQUENCE</scope>
    <source>
        <strain evidence="2">CGMCC 4.7403</strain>
    </source>
</reference>
<feature type="region of interest" description="Disordered" evidence="1">
    <location>
        <begin position="1"/>
        <end position="24"/>
    </location>
</feature>
<sequence length="85" mass="9730">MRQFGSGPGPQQIQRRRRAGGHQQVVREGEWLVRSGCGRERDGRSQQFELRGRYDPQRAVLMGVHHTWCRENSGPARAVHLLARA</sequence>
<dbReference type="AlphaFoldDB" id="A0A919GQE3"/>
<organism evidence="2 3">
    <name type="scientific">Streptomyces capitiformicae</name>
    <dbReference type="NCBI Taxonomy" id="2014920"/>
    <lineage>
        <taxon>Bacteria</taxon>
        <taxon>Bacillati</taxon>
        <taxon>Actinomycetota</taxon>
        <taxon>Actinomycetes</taxon>
        <taxon>Kitasatosporales</taxon>
        <taxon>Streptomycetaceae</taxon>
        <taxon>Streptomyces</taxon>
    </lineage>
</organism>
<keyword evidence="3" id="KW-1185">Reference proteome</keyword>